<dbReference type="GO" id="GO:0070682">
    <property type="term" value="P:proteasome regulatory particle assembly"/>
    <property type="evidence" value="ECO:0007669"/>
    <property type="project" value="InterPro"/>
</dbReference>
<comment type="caution">
    <text evidence="2">The sequence shown here is derived from an EMBL/GenBank/DDBJ whole genome shotgun (WGS) entry which is preliminary data.</text>
</comment>
<keyword evidence="3" id="KW-1185">Reference proteome</keyword>
<protein>
    <submittedName>
        <fullName evidence="2">Uncharacterized protein</fullName>
    </submittedName>
</protein>
<dbReference type="PANTHER" id="PTHR40422">
    <property type="entry name" value="TRANSLATION MACHINERY-ASSOCIATED PROTEIN 17"/>
    <property type="match status" value="1"/>
</dbReference>
<proteinExistence type="predicted"/>
<name>A0AA38LXR9_9TREE</name>
<dbReference type="GO" id="GO:0030674">
    <property type="term" value="F:protein-macromolecule adaptor activity"/>
    <property type="evidence" value="ECO:0007669"/>
    <property type="project" value="TreeGrafter"/>
</dbReference>
<feature type="region of interest" description="Disordered" evidence="1">
    <location>
        <begin position="112"/>
        <end position="137"/>
    </location>
</feature>
<evidence type="ECO:0000313" key="2">
    <source>
        <dbReference type="EMBL" id="KAI9637651.1"/>
    </source>
</evidence>
<accession>A0AA38LXR9</accession>
<dbReference type="Proteomes" id="UP001164286">
    <property type="component" value="Unassembled WGS sequence"/>
</dbReference>
<dbReference type="RefSeq" id="XP_052947428.1">
    <property type="nucleotide sequence ID" value="XM_053092499.1"/>
</dbReference>
<organism evidence="2 3">
    <name type="scientific">Dioszegia hungarica</name>
    <dbReference type="NCBI Taxonomy" id="4972"/>
    <lineage>
        <taxon>Eukaryota</taxon>
        <taxon>Fungi</taxon>
        <taxon>Dikarya</taxon>
        <taxon>Basidiomycota</taxon>
        <taxon>Agaricomycotina</taxon>
        <taxon>Tremellomycetes</taxon>
        <taxon>Tremellales</taxon>
        <taxon>Bulleribasidiaceae</taxon>
        <taxon>Dioszegia</taxon>
    </lineage>
</organism>
<gene>
    <name evidence="2" type="ORF">MKK02DRAFT_43577</name>
</gene>
<dbReference type="EMBL" id="JAKWFO010000004">
    <property type="protein sequence ID" value="KAI9637651.1"/>
    <property type="molecule type" value="Genomic_DNA"/>
</dbReference>
<reference evidence="2" key="1">
    <citation type="journal article" date="2022" name="G3 (Bethesda)">
        <title>High quality genome of the basidiomycete yeast Dioszegia hungarica PDD-24b-2 isolated from cloud water.</title>
        <authorList>
            <person name="Jarrige D."/>
            <person name="Haridas S."/>
            <person name="Bleykasten-Grosshans C."/>
            <person name="Joly M."/>
            <person name="Nadalig T."/>
            <person name="Sancelme M."/>
            <person name="Vuilleumier S."/>
            <person name="Grigoriev I.V."/>
            <person name="Amato P."/>
            <person name="Bringel F."/>
        </authorList>
    </citation>
    <scope>NUCLEOTIDE SEQUENCE</scope>
    <source>
        <strain evidence="2">PDD-24b-2</strain>
    </source>
</reference>
<sequence length="137" mass="14832">MSPPISFVPRHSQPFTLEQAMQLEVDMLVAEVGRLENSLTHLRETQAELASFLKEDPEGDADGELAKAMEENDEVIESQSERVTLVKIALLNKVGEGGVRHMGLEVGEEELGGTANTAHQPDRAATGGAEVEEGMHL</sequence>
<dbReference type="AlphaFoldDB" id="A0AA38LXR9"/>
<dbReference type="PANTHER" id="PTHR40422:SF1">
    <property type="entry name" value="TRANSLATION MACHINERY-ASSOCIATED PROTEIN 17"/>
    <property type="match status" value="1"/>
</dbReference>
<dbReference type="InterPro" id="IPR038966">
    <property type="entry name" value="TMA17"/>
</dbReference>
<evidence type="ECO:0000313" key="3">
    <source>
        <dbReference type="Proteomes" id="UP001164286"/>
    </source>
</evidence>
<dbReference type="GeneID" id="77731704"/>
<evidence type="ECO:0000256" key="1">
    <source>
        <dbReference type="SAM" id="MobiDB-lite"/>
    </source>
</evidence>